<accession>A0A0W8I5N7</accession>
<keyword evidence="3" id="KW-1185">Reference proteome</keyword>
<feature type="compositionally biased region" description="Basic residues" evidence="1">
    <location>
        <begin position="402"/>
        <end position="416"/>
    </location>
</feature>
<gene>
    <name evidence="2" type="ORF">AVL62_01990</name>
</gene>
<dbReference type="EMBL" id="LQBL01000028">
    <property type="protein sequence ID" value="KUG53578.1"/>
    <property type="molecule type" value="Genomic_DNA"/>
</dbReference>
<dbReference type="AlphaFoldDB" id="A0A0W8I5N7"/>
<dbReference type="STRING" id="767452.AVL62_01990"/>
<reference evidence="2 3" key="1">
    <citation type="submission" date="2015-12" db="EMBL/GenBank/DDBJ databases">
        <title>Serinicoccus chungangenesis strain CD08_5 genome sequencing and assembly.</title>
        <authorList>
            <person name="Chander A.M."/>
            <person name="Kaur G."/>
            <person name="Nair G.R."/>
            <person name="Dhawan D.K."/>
            <person name="Kochhar R.K."/>
            <person name="Mayilraj S."/>
            <person name="Bhadada S.K."/>
        </authorList>
    </citation>
    <scope>NUCLEOTIDE SEQUENCE [LARGE SCALE GENOMIC DNA]</scope>
    <source>
        <strain evidence="2 3">CD08_5</strain>
    </source>
</reference>
<evidence type="ECO:0000313" key="3">
    <source>
        <dbReference type="Proteomes" id="UP000054837"/>
    </source>
</evidence>
<organism evidence="2 3">
    <name type="scientific">Serinicoccus chungangensis</name>
    <dbReference type="NCBI Taxonomy" id="767452"/>
    <lineage>
        <taxon>Bacteria</taxon>
        <taxon>Bacillati</taxon>
        <taxon>Actinomycetota</taxon>
        <taxon>Actinomycetes</taxon>
        <taxon>Micrococcales</taxon>
        <taxon>Ornithinimicrobiaceae</taxon>
        <taxon>Serinicoccus</taxon>
    </lineage>
</organism>
<evidence type="ECO:0000256" key="1">
    <source>
        <dbReference type="SAM" id="MobiDB-lite"/>
    </source>
</evidence>
<feature type="region of interest" description="Disordered" evidence="1">
    <location>
        <begin position="1"/>
        <end position="31"/>
    </location>
</feature>
<proteinExistence type="predicted"/>
<comment type="caution">
    <text evidence="2">The sequence shown here is derived from an EMBL/GenBank/DDBJ whole genome shotgun (WGS) entry which is preliminary data.</text>
</comment>
<dbReference type="Proteomes" id="UP000054837">
    <property type="component" value="Unassembled WGS sequence"/>
</dbReference>
<protein>
    <recommendedName>
        <fullName evidence="4">DUF4192 domain-containing protein</fullName>
    </recommendedName>
</protein>
<dbReference type="Pfam" id="PF13830">
    <property type="entry name" value="DUF4192"/>
    <property type="match status" value="1"/>
</dbReference>
<dbReference type="RefSeq" id="WP_058891587.1">
    <property type="nucleotide sequence ID" value="NZ_LQBL01000028.1"/>
</dbReference>
<dbReference type="OrthoDB" id="3264463at2"/>
<feature type="region of interest" description="Disordered" evidence="1">
    <location>
        <begin position="381"/>
        <end position="422"/>
    </location>
</feature>
<sequence>MTNHEPGGRSPEPDLPAPDTTSAFSPAPGPPMRLSGAGQLLAVLPHLLGYRPERSIVVVALALDPRGTLGQLVFAGRLDLPETPDLRVGLQQLHHAVQQAADGSRGPILLAVFGHDLPTGPGGDVDAAAVEGLLAASRGLAHDAGCHVHDLVLVRDTPSGGQMCAVVADGEIVPEQERAWGPAPSAPDVPAVADLVLSGRGVLPSRAAVAASVRRRDEEASRATAIEIRLLHLAPGPVDEGRALRDLDACLHEGRTLDARRRAQVAVLLHDRWVRDAVLARWLPDLPWSEDDASVPRELVEATRALRPWPTTSHHLGLERLLTLVSEVPRDLGGPLLTLGAMAAWTRGDGTVANELCDLALEVDPGSQLAALLRRALEVGLRPPRRAPGRQGGPRAGGPTGRRPRGRARGRARGRSGGRPAA</sequence>
<evidence type="ECO:0008006" key="4">
    <source>
        <dbReference type="Google" id="ProtNLM"/>
    </source>
</evidence>
<evidence type="ECO:0000313" key="2">
    <source>
        <dbReference type="EMBL" id="KUG53578.1"/>
    </source>
</evidence>
<name>A0A0W8I5N7_9MICO</name>
<feature type="compositionally biased region" description="Gly residues" evidence="1">
    <location>
        <begin position="390"/>
        <end position="400"/>
    </location>
</feature>
<dbReference type="InterPro" id="IPR025447">
    <property type="entry name" value="DUF4192"/>
</dbReference>